<proteinExistence type="predicted"/>
<keyword evidence="1" id="KW-0472">Membrane</keyword>
<evidence type="ECO:0008006" key="4">
    <source>
        <dbReference type="Google" id="ProtNLM"/>
    </source>
</evidence>
<keyword evidence="1" id="KW-0812">Transmembrane</keyword>
<evidence type="ECO:0000313" key="3">
    <source>
        <dbReference type="Proteomes" id="UP000831537"/>
    </source>
</evidence>
<protein>
    <recommendedName>
        <fullName evidence="4">DUF4830 domain-containing protein</fullName>
    </recommendedName>
</protein>
<dbReference type="EMBL" id="CP095071">
    <property type="protein sequence ID" value="UOQ87242.1"/>
    <property type="molecule type" value="Genomic_DNA"/>
</dbReference>
<keyword evidence="1" id="KW-1133">Transmembrane helix</keyword>
<organism evidence="2 3">
    <name type="scientific">Gracilibacillus salinarum</name>
    <dbReference type="NCBI Taxonomy" id="2932255"/>
    <lineage>
        <taxon>Bacteria</taxon>
        <taxon>Bacillati</taxon>
        <taxon>Bacillota</taxon>
        <taxon>Bacilli</taxon>
        <taxon>Bacillales</taxon>
        <taxon>Bacillaceae</taxon>
        <taxon>Gracilibacillus</taxon>
    </lineage>
</organism>
<name>A0ABY4GU94_9BACI</name>
<sequence length="137" mass="15898">MRRRWIFLMTLIVVTLAIFFISNQWRIVTYKEVMADMIGEEEVSSISITDWENNREFNSQDKAVIAPFLTGSSNMSLKKRNVNVDVDYMMYIETESGARFDLGIGKNRMTISHAGEFSIIGQNTLYPLFEHADWQSK</sequence>
<evidence type="ECO:0000313" key="2">
    <source>
        <dbReference type="EMBL" id="UOQ87242.1"/>
    </source>
</evidence>
<accession>A0ABY4GU94</accession>
<keyword evidence="3" id="KW-1185">Reference proteome</keyword>
<dbReference type="RefSeq" id="WP_244747680.1">
    <property type="nucleotide sequence ID" value="NZ_CP095071.1"/>
</dbReference>
<feature type="transmembrane region" description="Helical" evidence="1">
    <location>
        <begin position="5"/>
        <end position="25"/>
    </location>
</feature>
<reference evidence="2 3" key="1">
    <citation type="submission" date="2022-04" db="EMBL/GenBank/DDBJ databases">
        <title>Gracilibacillus sp. isolated from saltern.</title>
        <authorList>
            <person name="Won M."/>
            <person name="Lee C.-M."/>
            <person name="Woen H.-Y."/>
            <person name="Kwon S.-W."/>
        </authorList>
    </citation>
    <scope>NUCLEOTIDE SEQUENCE [LARGE SCALE GENOMIC DNA]</scope>
    <source>
        <strain evidence="2 3">SSPM10-3</strain>
    </source>
</reference>
<evidence type="ECO:0000256" key="1">
    <source>
        <dbReference type="SAM" id="Phobius"/>
    </source>
</evidence>
<gene>
    <name evidence="2" type="ORF">MUN87_10300</name>
</gene>
<dbReference type="Proteomes" id="UP000831537">
    <property type="component" value="Chromosome"/>
</dbReference>